<comment type="caution">
    <text evidence="2">The sequence shown here is derived from an EMBL/GenBank/DDBJ whole genome shotgun (WGS) entry which is preliminary data.</text>
</comment>
<dbReference type="NCBIfam" id="NF041355">
    <property type="entry name" value="XopQ"/>
    <property type="match status" value="1"/>
</dbReference>
<dbReference type="InterPro" id="IPR001910">
    <property type="entry name" value="Inosine/uridine_hydrolase_dom"/>
</dbReference>
<keyword evidence="2" id="KW-0378">Hydrolase</keyword>
<name>A0A318SL76_9BURK</name>
<feature type="domain" description="Inosine/uridine-preferring nucleoside hydrolase" evidence="1">
    <location>
        <begin position="35"/>
        <end position="260"/>
    </location>
</feature>
<dbReference type="OrthoDB" id="6004891at2"/>
<evidence type="ECO:0000313" key="3">
    <source>
        <dbReference type="Proteomes" id="UP000247540"/>
    </source>
</evidence>
<accession>A0A318SL76</accession>
<sequence length="385" mass="42482">MLAELGVADGPRLTPDEEAVLRELRFHRPRTPRDIVLFTDPNKDSDDVVTYTIGKQLQDEGFVRLKDVVVTLGDAQVRAQRAQVARGVFDRLELPDVRVSRGQDYAMNAIQVDEHAKFLHEGHSFRAAPADVDTDSPGAMRDRLRDAPHPLSLVVIAGMTDANALITHSRDLVRDRIETITIMGGIDPAKDADGFVQPDTRAYNNTTDMDAARSFYRRAQELGIPMRIVTKEAAYKTAVPPSFYEGIASSGHPVGEYLRNVQRNALEGLWNGIQAGLLPGLDAPWFFRTFVSQEKADSGRLEKQAAIAFDDIWPQVTKLNLYDPLTLLAALPGTARLLFKPQAIQTEGFSLVEHVGHDEVERPEKAKRLMSALAKAALAMKGGAP</sequence>
<protein>
    <submittedName>
        <fullName evidence="2">Inosine-uridine preferring nucleoside hydrolase</fullName>
    </submittedName>
</protein>
<dbReference type="SUPFAM" id="SSF53590">
    <property type="entry name" value="Nucleoside hydrolase"/>
    <property type="match status" value="1"/>
</dbReference>
<keyword evidence="3" id="KW-1185">Reference proteome</keyword>
<evidence type="ECO:0000259" key="1">
    <source>
        <dbReference type="Pfam" id="PF01156"/>
    </source>
</evidence>
<dbReference type="AlphaFoldDB" id="A0A318SL76"/>
<dbReference type="InterPro" id="IPR036452">
    <property type="entry name" value="Ribo_hydro-like"/>
</dbReference>
<gene>
    <name evidence="2" type="ORF">DFQ15_101225</name>
</gene>
<dbReference type="Pfam" id="PF01156">
    <property type="entry name" value="IU_nuc_hydro"/>
    <property type="match status" value="1"/>
</dbReference>
<dbReference type="GO" id="GO:0016799">
    <property type="term" value="F:hydrolase activity, hydrolyzing N-glycosyl compounds"/>
    <property type="evidence" value="ECO:0007669"/>
    <property type="project" value="InterPro"/>
</dbReference>
<evidence type="ECO:0000313" key="2">
    <source>
        <dbReference type="EMBL" id="PYE79904.1"/>
    </source>
</evidence>
<proteinExistence type="predicted"/>
<dbReference type="Proteomes" id="UP000247540">
    <property type="component" value="Unassembled WGS sequence"/>
</dbReference>
<reference evidence="2 3" key="1">
    <citation type="submission" date="2018-06" db="EMBL/GenBank/DDBJ databases">
        <title>Genomic Encyclopedia of Type Strains, Phase III (KMG-III): the genomes of soil and plant-associated and newly described type strains.</title>
        <authorList>
            <person name="Whitman W."/>
        </authorList>
    </citation>
    <scope>NUCLEOTIDE SEQUENCE [LARGE SCALE GENOMIC DNA]</scope>
    <source>
        <strain evidence="2 3">CECT 7646</strain>
    </source>
</reference>
<dbReference type="EMBL" id="QJTC01000001">
    <property type="protein sequence ID" value="PYE79904.1"/>
    <property type="molecule type" value="Genomic_DNA"/>
</dbReference>
<organism evidence="2 3">
    <name type="scientific">Xylophilus ampelinus</name>
    <dbReference type="NCBI Taxonomy" id="54067"/>
    <lineage>
        <taxon>Bacteria</taxon>
        <taxon>Pseudomonadati</taxon>
        <taxon>Pseudomonadota</taxon>
        <taxon>Betaproteobacteria</taxon>
        <taxon>Burkholderiales</taxon>
        <taxon>Xylophilus</taxon>
    </lineage>
</organism>
<dbReference type="Gene3D" id="3.90.245.10">
    <property type="entry name" value="Ribonucleoside hydrolase-like"/>
    <property type="match status" value="1"/>
</dbReference>